<dbReference type="PANTHER" id="PTHR30614">
    <property type="entry name" value="MEMBRANE COMPONENT OF AMINO ACID ABC TRANSPORTER"/>
    <property type="match status" value="1"/>
</dbReference>
<evidence type="ECO:0000256" key="3">
    <source>
        <dbReference type="ARBA" id="ARBA00022475"/>
    </source>
</evidence>
<dbReference type="PROSITE" id="PS50928">
    <property type="entry name" value="ABC_TM1"/>
    <property type="match status" value="1"/>
</dbReference>
<dbReference type="InterPro" id="IPR010065">
    <property type="entry name" value="AA_ABC_transptr_permease_3TM"/>
</dbReference>
<feature type="transmembrane region" description="Helical" evidence="8">
    <location>
        <begin position="85"/>
        <end position="103"/>
    </location>
</feature>
<dbReference type="Gene3D" id="1.10.3720.10">
    <property type="entry name" value="MetI-like"/>
    <property type="match status" value="1"/>
</dbReference>
<name>A0A9E6MQJ0_9ACTN</name>
<keyword evidence="5" id="KW-0029">Amino-acid transport</keyword>
<evidence type="ECO:0000256" key="1">
    <source>
        <dbReference type="ARBA" id="ARBA00004651"/>
    </source>
</evidence>
<dbReference type="InterPro" id="IPR043429">
    <property type="entry name" value="ArtM/GltK/GlnP/TcyL/YhdX-like"/>
</dbReference>
<dbReference type="InterPro" id="IPR000515">
    <property type="entry name" value="MetI-like"/>
</dbReference>
<dbReference type="KEGG" id="ebz:J7S26_01170"/>
<dbReference type="NCBIfam" id="TIGR01726">
    <property type="entry name" value="HEQRo_perm_3TM"/>
    <property type="match status" value="1"/>
</dbReference>
<reference evidence="11" key="2">
    <citation type="submission" date="2021-04" db="EMBL/GenBank/DDBJ databases">
        <title>Novel species in family Eggerthellaceae.</title>
        <authorList>
            <person name="Zhang G."/>
        </authorList>
    </citation>
    <scope>NUCLEOTIDE SEQUENCE</scope>
    <source>
        <strain evidence="11">Zg-886</strain>
    </source>
</reference>
<proteinExistence type="inferred from homology"/>
<dbReference type="RefSeq" id="WP_165057394.1">
    <property type="nucleotide sequence ID" value="NZ_CP072829.1"/>
</dbReference>
<protein>
    <submittedName>
        <fullName evidence="10">ABC transporter permease subunit</fullName>
    </submittedName>
    <submittedName>
        <fullName evidence="11">Amino acid ABC transporter permease</fullName>
    </submittedName>
</protein>
<evidence type="ECO:0000313" key="12">
    <source>
        <dbReference type="Proteomes" id="UP000636394"/>
    </source>
</evidence>
<evidence type="ECO:0000256" key="7">
    <source>
        <dbReference type="ARBA" id="ARBA00023136"/>
    </source>
</evidence>
<dbReference type="Pfam" id="PF00528">
    <property type="entry name" value="BPD_transp_1"/>
    <property type="match status" value="1"/>
</dbReference>
<keyword evidence="7 8" id="KW-0472">Membrane</keyword>
<dbReference type="Proteomes" id="UP000671910">
    <property type="component" value="Chromosome"/>
</dbReference>
<dbReference type="GO" id="GO:0006865">
    <property type="term" value="P:amino acid transport"/>
    <property type="evidence" value="ECO:0007669"/>
    <property type="project" value="UniProtKB-KW"/>
</dbReference>
<dbReference type="GO" id="GO:0043190">
    <property type="term" value="C:ATP-binding cassette (ABC) transporter complex"/>
    <property type="evidence" value="ECO:0007669"/>
    <property type="project" value="InterPro"/>
</dbReference>
<evidence type="ECO:0000259" key="9">
    <source>
        <dbReference type="PROSITE" id="PS50928"/>
    </source>
</evidence>
<feature type="domain" description="ABC transmembrane type-1" evidence="9">
    <location>
        <begin position="14"/>
        <end position="205"/>
    </location>
</feature>
<dbReference type="PANTHER" id="PTHR30614:SF0">
    <property type="entry name" value="L-CYSTINE TRANSPORT SYSTEM PERMEASE PROTEIN TCYL"/>
    <property type="match status" value="1"/>
</dbReference>
<evidence type="ECO:0000313" key="10">
    <source>
        <dbReference type="EMBL" id="NHM13347.1"/>
    </source>
</evidence>
<dbReference type="EMBL" id="CP072829">
    <property type="protein sequence ID" value="QTU84573.1"/>
    <property type="molecule type" value="Genomic_DNA"/>
</dbReference>
<dbReference type="EMBL" id="WPCR01000001">
    <property type="protein sequence ID" value="NHM13347.1"/>
    <property type="molecule type" value="Genomic_DNA"/>
</dbReference>
<dbReference type="Proteomes" id="UP000636394">
    <property type="component" value="Unassembled WGS sequence"/>
</dbReference>
<dbReference type="GO" id="GO:0022857">
    <property type="term" value="F:transmembrane transporter activity"/>
    <property type="evidence" value="ECO:0007669"/>
    <property type="project" value="InterPro"/>
</dbReference>
<organism evidence="11 13">
    <name type="scientific">Xiamenia xianingshaonis</name>
    <dbReference type="NCBI Taxonomy" id="2682776"/>
    <lineage>
        <taxon>Bacteria</taxon>
        <taxon>Bacillati</taxon>
        <taxon>Actinomycetota</taxon>
        <taxon>Coriobacteriia</taxon>
        <taxon>Eggerthellales</taxon>
        <taxon>Eggerthellaceae</taxon>
        <taxon>Xiamenia</taxon>
    </lineage>
</organism>
<keyword evidence="6 8" id="KW-1133">Transmembrane helix</keyword>
<dbReference type="SUPFAM" id="SSF161098">
    <property type="entry name" value="MetI-like"/>
    <property type="match status" value="1"/>
</dbReference>
<dbReference type="CDD" id="cd06261">
    <property type="entry name" value="TM_PBP2"/>
    <property type="match status" value="1"/>
</dbReference>
<feature type="transmembrane region" description="Helical" evidence="8">
    <location>
        <begin position="59"/>
        <end position="79"/>
    </location>
</feature>
<keyword evidence="12" id="KW-1185">Reference proteome</keyword>
<reference evidence="10 12" key="1">
    <citation type="submission" date="2019-11" db="EMBL/GenBank/DDBJ databases">
        <title>Eggerthellaceae novel genus isolated from the rectal contents of marmort.</title>
        <authorList>
            <person name="Zhang G."/>
        </authorList>
    </citation>
    <scope>NUCLEOTIDE SEQUENCE [LARGE SCALE GENOMIC DNA]</scope>
    <source>
        <strain evidence="10">Zg-886</strain>
        <strain evidence="12">zg-886</strain>
    </source>
</reference>
<accession>A0A9E6MQJ0</accession>
<keyword evidence="3" id="KW-1003">Cell membrane</keyword>
<dbReference type="InterPro" id="IPR035906">
    <property type="entry name" value="MetI-like_sf"/>
</dbReference>
<dbReference type="AlphaFoldDB" id="A0A9E6MQJ0"/>
<comment type="subcellular location">
    <subcellularLocation>
        <location evidence="1 8">Cell membrane</location>
        <topology evidence="1 8">Multi-pass membrane protein</topology>
    </subcellularLocation>
</comment>
<evidence type="ECO:0000256" key="8">
    <source>
        <dbReference type="RuleBase" id="RU363032"/>
    </source>
</evidence>
<evidence type="ECO:0000256" key="4">
    <source>
        <dbReference type="ARBA" id="ARBA00022692"/>
    </source>
</evidence>
<feature type="transmembrane region" description="Helical" evidence="8">
    <location>
        <begin position="152"/>
        <end position="172"/>
    </location>
</feature>
<keyword evidence="2 8" id="KW-0813">Transport</keyword>
<comment type="similarity">
    <text evidence="8">Belongs to the binding-protein-dependent transport system permease family.</text>
</comment>
<gene>
    <name evidence="10" type="ORF">GMI68_00930</name>
    <name evidence="11" type="ORF">J7S26_01170</name>
</gene>
<keyword evidence="4 8" id="KW-0812">Transmembrane</keyword>
<sequence length="217" mass="24317">MEFSTMMNLLVSGLFFTAQIFFTTLIGALPLGVVVALARMSSCKPLAMVTRFYISVMRGTPLMLQLMALMFGPYYLFGLNMGNDWKYIACSVGFILNYAAYFAEIYRSGIQSIPRGQYEAAEVLGYSRGQTFMKIVLPQVVKRILPAMSNEIITLVKDTSLAFVLGIMEMFSQAKALAASQVSMVPYVIAGAIYWVLNLVIEVVLTRIEKRLNYYHD</sequence>
<evidence type="ECO:0000256" key="2">
    <source>
        <dbReference type="ARBA" id="ARBA00022448"/>
    </source>
</evidence>
<evidence type="ECO:0000313" key="11">
    <source>
        <dbReference type="EMBL" id="QTU84573.1"/>
    </source>
</evidence>
<evidence type="ECO:0000256" key="5">
    <source>
        <dbReference type="ARBA" id="ARBA00022970"/>
    </source>
</evidence>
<feature type="transmembrane region" description="Helical" evidence="8">
    <location>
        <begin position="20"/>
        <end position="38"/>
    </location>
</feature>
<evidence type="ECO:0000256" key="6">
    <source>
        <dbReference type="ARBA" id="ARBA00022989"/>
    </source>
</evidence>
<feature type="transmembrane region" description="Helical" evidence="8">
    <location>
        <begin position="184"/>
        <end position="205"/>
    </location>
</feature>
<evidence type="ECO:0000313" key="13">
    <source>
        <dbReference type="Proteomes" id="UP000671910"/>
    </source>
</evidence>